<protein>
    <submittedName>
        <fullName evidence="2">C_GCAxxG_C_C family protein</fullName>
    </submittedName>
</protein>
<keyword evidence="1" id="KW-1133">Transmembrane helix</keyword>
<dbReference type="AlphaFoldDB" id="A0A943EJG7"/>
<reference evidence="2" key="1">
    <citation type="submission" date="2021-02" db="EMBL/GenBank/DDBJ databases">
        <title>Infant gut strain persistence is associated with maternal origin, phylogeny, and functional potential including surface adhesion and iron acquisition.</title>
        <authorList>
            <person name="Lou Y.C."/>
        </authorList>
    </citation>
    <scope>NUCLEOTIDE SEQUENCE</scope>
    <source>
        <strain evidence="2">L3_106_000M1_dasL3_106_000M1_concoct_15</strain>
    </source>
</reference>
<evidence type="ECO:0000313" key="3">
    <source>
        <dbReference type="Proteomes" id="UP000754226"/>
    </source>
</evidence>
<dbReference type="EMBL" id="JAGZCZ010000004">
    <property type="protein sequence ID" value="MBS5519420.1"/>
    <property type="molecule type" value="Genomic_DNA"/>
</dbReference>
<proteinExistence type="predicted"/>
<dbReference type="Proteomes" id="UP000754226">
    <property type="component" value="Unassembled WGS sequence"/>
</dbReference>
<evidence type="ECO:0000313" key="2">
    <source>
        <dbReference type="EMBL" id="MBS5519420.1"/>
    </source>
</evidence>
<gene>
    <name evidence="2" type="ORF">KHX13_03665</name>
</gene>
<organism evidence="2 3">
    <name type="scientific">Acidaminococcus intestini</name>
    <dbReference type="NCBI Taxonomy" id="187327"/>
    <lineage>
        <taxon>Bacteria</taxon>
        <taxon>Bacillati</taxon>
        <taxon>Bacillota</taxon>
        <taxon>Negativicutes</taxon>
        <taxon>Acidaminococcales</taxon>
        <taxon>Acidaminococcaceae</taxon>
        <taxon>Acidaminococcus</taxon>
    </lineage>
</organism>
<feature type="transmembrane region" description="Helical" evidence="1">
    <location>
        <begin position="51"/>
        <end position="72"/>
    </location>
</feature>
<dbReference type="InterPro" id="IPR010181">
    <property type="entry name" value="CGCAxxGCC_motif"/>
</dbReference>
<sequence length="128" mass="13596">MNHVLRAKKLRESDEPIHYNCAQSLFVAFSDVLGVSDERAFAMGANYGGGMMHGGTCGVVSAGLMILSLAGIPQEKAMALLQDFSRDHGTTACTELLTKAAQQGVTKKVNCDGLVIHMAERLDAILSA</sequence>
<accession>A0A943EJG7</accession>
<evidence type="ECO:0000256" key="1">
    <source>
        <dbReference type="SAM" id="Phobius"/>
    </source>
</evidence>
<dbReference type="Pfam" id="PF09719">
    <property type="entry name" value="C_GCAxxG_C_C"/>
    <property type="match status" value="1"/>
</dbReference>
<keyword evidence="1" id="KW-0812">Transmembrane</keyword>
<name>A0A943EJG7_9FIRM</name>
<keyword evidence="1" id="KW-0472">Membrane</keyword>
<comment type="caution">
    <text evidence="2">The sequence shown here is derived from an EMBL/GenBank/DDBJ whole genome shotgun (WGS) entry which is preliminary data.</text>
</comment>